<feature type="domain" description="NodB homology" evidence="7">
    <location>
        <begin position="618"/>
        <end position="828"/>
    </location>
</feature>
<keyword evidence="3" id="KW-0119">Carbohydrate metabolism</keyword>
<dbReference type="Gene3D" id="3.20.20.370">
    <property type="entry name" value="Glycoside hydrolase/deacetylase"/>
    <property type="match status" value="1"/>
</dbReference>
<comment type="caution">
    <text evidence="8">The sequence shown here is derived from an EMBL/GenBank/DDBJ whole genome shotgun (WGS) entry which is preliminary data.</text>
</comment>
<name>A0ABS9ZT93_9SPHI</name>
<dbReference type="InterPro" id="IPR008928">
    <property type="entry name" value="6-hairpin_glycosidase_sf"/>
</dbReference>
<evidence type="ECO:0000313" key="9">
    <source>
        <dbReference type="Proteomes" id="UP001165460"/>
    </source>
</evidence>
<sequence length="838" mass="95472">MKKKLLYAFCMIGLLTLSTALTSKTNHEDKSWIRINLLGYKPDGIKVAVWATKSDYIPQRFELVDKNTGKTVYTSSKIKTFGKYGPFSHSARLNFSDFKTPGRYFLKAGNIISPEIIINKDVYKGAADFTLRYMQQQRCGFNPVLKDSCHTHDGFMVYGAKGGLKDSTHFDAVGGWHDASDYLQYSTTTANAAYHLLMAYRDFPLAFQDIKQANGLDGKNNIPDVLDEAKWGLEWMVKMHPKRNIMFNQLADDRDHISMRIPKEDNQYGKGFERPLYFIDGEKQQRGKFLNDTKGTSSTAAKFTSAFSLGSTLFKDIDPGFSTKLSEKSASAYQYANIKKGVTQTVSVKSPYIYAEDNWVDDMQLALANLGLKASAAEKKNYLDSAFYYAQQEKITPWLVNDTAAHYQWYPFINLGHYELAKQSEGNRKQQLIGFYKQGIEHVWNRAKENAFYRGIPFIWCSNNLTVSFAIQCFWYNKISGDDTFSELEQANFDWIFGCNPWGTSMVYGLPSWGDTPKNPHSAFTHLGGYPIDGGLVDGPVYTSIFKGLIGIQLTKDDEYADFQSDLAVYHDDYGDYSTNEPTMDGTASLIYLLAAQDQKVKTESVYGAITRGDVNDKKLAIVFTGDEFADGGETIQKVLQQHKVQASFFLTGNFYRNPKYATLIKKLKTSGHYLGPHSDRHLLYNDWKNRDSMLVSRTEFDRDLNANYAEMKKFGIERKNAQYFLPPYEWYNQEVASWTKEQGLQLINFTHGTRSNADYTYPEMGKSYVNSNDIMQSILNYEQKNANGLNGYILLLHIGTDQRRKDKFYNKLPNLLQYLKAKGYKPVTINQLLSPAN</sequence>
<evidence type="ECO:0000313" key="8">
    <source>
        <dbReference type="EMBL" id="MCJ0741811.1"/>
    </source>
</evidence>
<feature type="chain" id="PRO_5046662382" evidence="6">
    <location>
        <begin position="21"/>
        <end position="838"/>
    </location>
</feature>
<evidence type="ECO:0000256" key="3">
    <source>
        <dbReference type="ARBA" id="ARBA00023277"/>
    </source>
</evidence>
<keyword evidence="2 8" id="KW-0378">Hydrolase</keyword>
<dbReference type="InterPro" id="IPR011330">
    <property type="entry name" value="Glyco_hydro/deAcase_b/a-brl"/>
</dbReference>
<dbReference type="CDD" id="cd10917">
    <property type="entry name" value="CE4_NodB_like_6s_7s"/>
    <property type="match status" value="1"/>
</dbReference>
<dbReference type="Pfam" id="PF01522">
    <property type="entry name" value="Polysacc_deac_1"/>
    <property type="match status" value="1"/>
</dbReference>
<dbReference type="PROSITE" id="PS51677">
    <property type="entry name" value="NODB"/>
    <property type="match status" value="1"/>
</dbReference>
<comment type="similarity">
    <text evidence="1">Belongs to the glycosyl hydrolase 9 (cellulase E) family.</text>
</comment>
<dbReference type="EMBL" id="JALGBH010000001">
    <property type="protein sequence ID" value="MCJ0741811.1"/>
    <property type="molecule type" value="Genomic_DNA"/>
</dbReference>
<protein>
    <submittedName>
        <fullName evidence="8">Glycoside hydrolase family 9 protein</fullName>
    </submittedName>
</protein>
<evidence type="ECO:0000256" key="6">
    <source>
        <dbReference type="SAM" id="SignalP"/>
    </source>
</evidence>
<evidence type="ECO:0000259" key="7">
    <source>
        <dbReference type="PROSITE" id="PS51677"/>
    </source>
</evidence>
<evidence type="ECO:0000256" key="1">
    <source>
        <dbReference type="ARBA" id="ARBA00007072"/>
    </source>
</evidence>
<reference evidence="8" key="1">
    <citation type="submission" date="2022-03" db="EMBL/GenBank/DDBJ databases">
        <authorList>
            <person name="Woo C.Y."/>
        </authorList>
    </citation>
    <scope>NUCLEOTIDE SEQUENCE</scope>
    <source>
        <strain evidence="8">CYS-01</strain>
    </source>
</reference>
<keyword evidence="5" id="KW-0624">Polysaccharide degradation</keyword>
<dbReference type="InterPro" id="IPR002509">
    <property type="entry name" value="NODB_dom"/>
</dbReference>
<dbReference type="InterPro" id="IPR014756">
    <property type="entry name" value="Ig_E-set"/>
</dbReference>
<keyword evidence="6" id="KW-0732">Signal</keyword>
<dbReference type="CDD" id="cd02850">
    <property type="entry name" value="E_set_Cellulase_N"/>
    <property type="match status" value="1"/>
</dbReference>
<evidence type="ECO:0000256" key="4">
    <source>
        <dbReference type="ARBA" id="ARBA00023295"/>
    </source>
</evidence>
<evidence type="ECO:0000256" key="2">
    <source>
        <dbReference type="ARBA" id="ARBA00022801"/>
    </source>
</evidence>
<dbReference type="InterPro" id="IPR012341">
    <property type="entry name" value="6hp_glycosidase-like_sf"/>
</dbReference>
<evidence type="ECO:0000256" key="5">
    <source>
        <dbReference type="ARBA" id="ARBA00023326"/>
    </source>
</evidence>
<dbReference type="SUPFAM" id="SSF81296">
    <property type="entry name" value="E set domains"/>
    <property type="match status" value="1"/>
</dbReference>
<dbReference type="Gene3D" id="1.50.10.10">
    <property type="match status" value="1"/>
</dbReference>
<dbReference type="SUPFAM" id="SSF88713">
    <property type="entry name" value="Glycoside hydrolase/deacetylase"/>
    <property type="match status" value="1"/>
</dbReference>
<dbReference type="PANTHER" id="PTHR22298">
    <property type="entry name" value="ENDO-1,4-BETA-GLUCANASE"/>
    <property type="match status" value="1"/>
</dbReference>
<proteinExistence type="inferred from homology"/>
<dbReference type="InterPro" id="IPR001701">
    <property type="entry name" value="Glyco_hydro_9"/>
</dbReference>
<dbReference type="GO" id="GO:0016787">
    <property type="term" value="F:hydrolase activity"/>
    <property type="evidence" value="ECO:0007669"/>
    <property type="project" value="UniProtKB-KW"/>
</dbReference>
<organism evidence="8 9">
    <name type="scientific">Pedobacter montanisoli</name>
    <dbReference type="NCBI Taxonomy" id="2923277"/>
    <lineage>
        <taxon>Bacteria</taxon>
        <taxon>Pseudomonadati</taxon>
        <taxon>Bacteroidota</taxon>
        <taxon>Sphingobacteriia</taxon>
        <taxon>Sphingobacteriales</taxon>
        <taxon>Sphingobacteriaceae</taxon>
        <taxon>Pedobacter</taxon>
    </lineage>
</organism>
<keyword evidence="4" id="KW-0326">Glycosidase</keyword>
<dbReference type="Pfam" id="PF00759">
    <property type="entry name" value="Glyco_hydro_9"/>
    <property type="match status" value="1"/>
</dbReference>
<feature type="signal peptide" evidence="6">
    <location>
        <begin position="1"/>
        <end position="20"/>
    </location>
</feature>
<dbReference type="Proteomes" id="UP001165460">
    <property type="component" value="Unassembled WGS sequence"/>
</dbReference>
<dbReference type="Pfam" id="PF02927">
    <property type="entry name" value="CelD_N"/>
    <property type="match status" value="1"/>
</dbReference>
<dbReference type="InterPro" id="IPR013783">
    <property type="entry name" value="Ig-like_fold"/>
</dbReference>
<accession>A0ABS9ZT93</accession>
<dbReference type="SUPFAM" id="SSF48208">
    <property type="entry name" value="Six-hairpin glycosidases"/>
    <property type="match status" value="1"/>
</dbReference>
<gene>
    <name evidence="8" type="ORF">MMF97_03730</name>
</gene>
<dbReference type="Gene3D" id="2.60.40.10">
    <property type="entry name" value="Immunoglobulins"/>
    <property type="match status" value="1"/>
</dbReference>
<dbReference type="RefSeq" id="WP_243359313.1">
    <property type="nucleotide sequence ID" value="NZ_JALGBH010000001.1"/>
</dbReference>
<dbReference type="InterPro" id="IPR004197">
    <property type="entry name" value="Cellulase_Ig-like"/>
</dbReference>
<keyword evidence="9" id="KW-1185">Reference proteome</keyword>